<dbReference type="PANTHER" id="PTHR48129">
    <property type="entry name" value="60S RIBOSOMAL PROTEIN L37A"/>
    <property type="match status" value="1"/>
</dbReference>
<dbReference type="Gene3D" id="2.20.25.30">
    <property type="match status" value="1"/>
</dbReference>
<accession>A0ABP0LXN5</accession>
<dbReference type="Pfam" id="PF01780">
    <property type="entry name" value="Ribosomal_L37ae"/>
    <property type="match status" value="1"/>
</dbReference>
<organism evidence="4 5">
    <name type="scientific">Durusdinium trenchii</name>
    <dbReference type="NCBI Taxonomy" id="1381693"/>
    <lineage>
        <taxon>Eukaryota</taxon>
        <taxon>Sar</taxon>
        <taxon>Alveolata</taxon>
        <taxon>Dinophyceae</taxon>
        <taxon>Suessiales</taxon>
        <taxon>Symbiodiniaceae</taxon>
        <taxon>Durusdinium</taxon>
    </lineage>
</organism>
<dbReference type="InterPro" id="IPR002674">
    <property type="entry name" value="Ribosomal_eL43"/>
</dbReference>
<comment type="caution">
    <text evidence="4">The sequence shown here is derived from an EMBL/GenBank/DDBJ whole genome shotgun (WGS) entry which is preliminary data.</text>
</comment>
<protein>
    <recommendedName>
        <fullName evidence="6">60S ribosomal protein L37a</fullName>
    </recommendedName>
</protein>
<evidence type="ECO:0000256" key="2">
    <source>
        <dbReference type="ARBA" id="ARBA00022980"/>
    </source>
</evidence>
<dbReference type="SUPFAM" id="SSF57829">
    <property type="entry name" value="Zn-binding ribosomal proteins"/>
    <property type="match status" value="1"/>
</dbReference>
<evidence type="ECO:0000313" key="5">
    <source>
        <dbReference type="Proteomes" id="UP001642484"/>
    </source>
</evidence>
<dbReference type="NCBIfam" id="TIGR00280">
    <property type="entry name" value="eL43_euk_arch"/>
    <property type="match status" value="1"/>
</dbReference>
<dbReference type="InterPro" id="IPR011332">
    <property type="entry name" value="Ribosomal_zn-bd"/>
</dbReference>
<sequence>MAKRTKKVGITGKYGTRYGASLRKIIKRYEIQQRARYMCSFCGKENVKRVAGGIWKCKSKTCNRTMAGGCWTLSTGPAATVRATIARLRKQLQGRNSVSFEHATLCKLLVYKLLIPAKFQLSNLVNLLSRKTLSSITRKSR</sequence>
<name>A0ABP0LXN5_9DINO</name>
<proteinExistence type="inferred from homology"/>
<gene>
    <name evidence="4" type="ORF">CCMP2556_LOCUS23223</name>
</gene>
<dbReference type="InterPro" id="IPR011331">
    <property type="entry name" value="Ribosomal_eL37/eL43"/>
</dbReference>
<dbReference type="Proteomes" id="UP001642484">
    <property type="component" value="Unassembled WGS sequence"/>
</dbReference>
<comment type="similarity">
    <text evidence="1">Belongs to the eukaryotic ribosomal protein eL43 family.</text>
</comment>
<evidence type="ECO:0008006" key="6">
    <source>
        <dbReference type="Google" id="ProtNLM"/>
    </source>
</evidence>
<dbReference type="EMBL" id="CAXAMN010014669">
    <property type="protein sequence ID" value="CAK9044010.1"/>
    <property type="molecule type" value="Genomic_DNA"/>
</dbReference>
<evidence type="ECO:0000256" key="3">
    <source>
        <dbReference type="ARBA" id="ARBA00023274"/>
    </source>
</evidence>
<dbReference type="PANTHER" id="PTHR48129:SF1">
    <property type="entry name" value="LARGE RIBOSOMAL SUBUNIT PROTEIN EL43"/>
    <property type="match status" value="1"/>
</dbReference>
<keyword evidence="2" id="KW-0689">Ribosomal protein</keyword>
<evidence type="ECO:0000256" key="1">
    <source>
        <dbReference type="ARBA" id="ARBA00008672"/>
    </source>
</evidence>
<keyword evidence="3" id="KW-0687">Ribonucleoprotein</keyword>
<reference evidence="4 5" key="1">
    <citation type="submission" date="2024-02" db="EMBL/GenBank/DDBJ databases">
        <authorList>
            <person name="Chen Y."/>
            <person name="Shah S."/>
            <person name="Dougan E. K."/>
            <person name="Thang M."/>
            <person name="Chan C."/>
        </authorList>
    </citation>
    <scope>NUCLEOTIDE SEQUENCE [LARGE SCALE GENOMIC DNA]</scope>
</reference>
<dbReference type="InterPro" id="IPR050522">
    <property type="entry name" value="Ribosomal_protein_eL43"/>
</dbReference>
<keyword evidence="5" id="KW-1185">Reference proteome</keyword>
<evidence type="ECO:0000313" key="4">
    <source>
        <dbReference type="EMBL" id="CAK9044010.1"/>
    </source>
</evidence>